<reference evidence="3" key="1">
    <citation type="submission" date="2017-04" db="EMBL/GenBank/DDBJ databases">
        <authorList>
            <person name="Varghese N."/>
            <person name="Submissions S."/>
        </authorList>
    </citation>
    <scope>NUCLEOTIDE SEQUENCE [LARGE SCALE GENOMIC DNA]</scope>
    <source>
        <strain evidence="3">B5P</strain>
    </source>
</reference>
<keyword evidence="1" id="KW-1133">Transmembrane helix</keyword>
<proteinExistence type="predicted"/>
<gene>
    <name evidence="2" type="ORF">SAMN02982922_4009</name>
</gene>
<dbReference type="RefSeq" id="WP_176247562.1">
    <property type="nucleotide sequence ID" value="NZ_FXBL01000004.1"/>
</dbReference>
<feature type="transmembrane region" description="Helical" evidence="1">
    <location>
        <begin position="35"/>
        <end position="53"/>
    </location>
</feature>
<protein>
    <submittedName>
        <fullName evidence="2">Uncharacterized protein</fullName>
    </submittedName>
</protein>
<dbReference type="Proteomes" id="UP000193083">
    <property type="component" value="Unassembled WGS sequence"/>
</dbReference>
<sequence>MNLSAPTMVVFIIALIIAIIAVLMSVSVITFIPIAAFWVMTLAYVVLAAGCLFKGA</sequence>
<keyword evidence="3" id="KW-1185">Reference proteome</keyword>
<keyword evidence="1" id="KW-0472">Membrane</keyword>
<dbReference type="EMBL" id="FXBL01000004">
    <property type="protein sequence ID" value="SMH49783.1"/>
    <property type="molecule type" value="Genomic_DNA"/>
</dbReference>
<name>A0A1X7PEM6_9HYPH</name>
<keyword evidence="1" id="KW-0812">Transmembrane</keyword>
<evidence type="ECO:0000256" key="1">
    <source>
        <dbReference type="SAM" id="Phobius"/>
    </source>
</evidence>
<dbReference type="AlphaFoldDB" id="A0A1X7PEM6"/>
<feature type="transmembrane region" description="Helical" evidence="1">
    <location>
        <begin position="7"/>
        <end position="29"/>
    </location>
</feature>
<evidence type="ECO:0000313" key="3">
    <source>
        <dbReference type="Proteomes" id="UP000193083"/>
    </source>
</evidence>
<organism evidence="2 3">
    <name type="scientific">Mesorhizobium australicum</name>
    <dbReference type="NCBI Taxonomy" id="536018"/>
    <lineage>
        <taxon>Bacteria</taxon>
        <taxon>Pseudomonadati</taxon>
        <taxon>Pseudomonadota</taxon>
        <taxon>Alphaproteobacteria</taxon>
        <taxon>Hyphomicrobiales</taxon>
        <taxon>Phyllobacteriaceae</taxon>
        <taxon>Mesorhizobium</taxon>
    </lineage>
</organism>
<accession>A0A1X7PEM6</accession>
<evidence type="ECO:0000313" key="2">
    <source>
        <dbReference type="EMBL" id="SMH49783.1"/>
    </source>
</evidence>